<feature type="transmembrane region" description="Helical" evidence="6">
    <location>
        <begin position="167"/>
        <end position="186"/>
    </location>
</feature>
<comment type="similarity">
    <text evidence="2">Belongs to the EamA transporter family.</text>
</comment>
<dbReference type="AlphaFoldDB" id="A0AAJ5WS91"/>
<evidence type="ECO:0000256" key="4">
    <source>
        <dbReference type="ARBA" id="ARBA00022989"/>
    </source>
</evidence>
<dbReference type="GO" id="GO:0016020">
    <property type="term" value="C:membrane"/>
    <property type="evidence" value="ECO:0007669"/>
    <property type="project" value="UniProtKB-SubCell"/>
</dbReference>
<dbReference type="Proteomes" id="UP001220610">
    <property type="component" value="Chromosome"/>
</dbReference>
<evidence type="ECO:0000256" key="1">
    <source>
        <dbReference type="ARBA" id="ARBA00004141"/>
    </source>
</evidence>
<protein>
    <submittedName>
        <fullName evidence="8">EamA family transporter</fullName>
    </submittedName>
</protein>
<feature type="transmembrane region" description="Helical" evidence="6">
    <location>
        <begin position="264"/>
        <end position="281"/>
    </location>
</feature>
<dbReference type="PANTHER" id="PTHR32322">
    <property type="entry name" value="INNER MEMBRANE TRANSPORTER"/>
    <property type="match status" value="1"/>
</dbReference>
<feature type="transmembrane region" description="Helical" evidence="6">
    <location>
        <begin position="198"/>
        <end position="222"/>
    </location>
</feature>
<evidence type="ECO:0000256" key="5">
    <source>
        <dbReference type="ARBA" id="ARBA00023136"/>
    </source>
</evidence>
<feature type="transmembrane region" description="Helical" evidence="6">
    <location>
        <begin position="21"/>
        <end position="39"/>
    </location>
</feature>
<accession>A0AAJ5WS91</accession>
<evidence type="ECO:0000256" key="6">
    <source>
        <dbReference type="SAM" id="Phobius"/>
    </source>
</evidence>
<reference evidence="8" key="1">
    <citation type="submission" date="2023-03" db="EMBL/GenBank/DDBJ databases">
        <title>Andean soil-derived lignocellulolytic bacterial consortium as a source of novel taxa and putative plastic-active enzymes.</title>
        <authorList>
            <person name="Diaz-Garcia L."/>
            <person name="Chuvochina M."/>
            <person name="Feuerriegel G."/>
            <person name="Bunk B."/>
            <person name="Sproer C."/>
            <person name="Streit W.R."/>
            <person name="Rodriguez L.M."/>
            <person name="Overmann J."/>
            <person name="Jimenez D.J."/>
        </authorList>
    </citation>
    <scope>NUCLEOTIDE SEQUENCE</scope>
    <source>
        <strain evidence="8">MAG 7</strain>
    </source>
</reference>
<feature type="transmembrane region" description="Helical" evidence="6">
    <location>
        <begin position="51"/>
        <end position="70"/>
    </location>
</feature>
<keyword evidence="5 6" id="KW-0472">Membrane</keyword>
<dbReference type="Pfam" id="PF00892">
    <property type="entry name" value="EamA"/>
    <property type="match status" value="2"/>
</dbReference>
<dbReference type="EMBL" id="CP119311">
    <property type="protein sequence ID" value="WEK37271.1"/>
    <property type="molecule type" value="Genomic_DNA"/>
</dbReference>
<comment type="subcellular location">
    <subcellularLocation>
        <location evidence="1">Membrane</location>
        <topology evidence="1">Multi-pass membrane protein</topology>
    </subcellularLocation>
</comment>
<dbReference type="InterPro" id="IPR037185">
    <property type="entry name" value="EmrE-like"/>
</dbReference>
<feature type="transmembrane region" description="Helical" evidence="6">
    <location>
        <begin position="138"/>
        <end position="155"/>
    </location>
</feature>
<name>A0AAJ5WS91_9BACT</name>
<dbReference type="Gene3D" id="1.10.3730.20">
    <property type="match status" value="1"/>
</dbReference>
<feature type="domain" description="EamA" evidence="7">
    <location>
        <begin position="24"/>
        <end position="154"/>
    </location>
</feature>
<evidence type="ECO:0000313" key="8">
    <source>
        <dbReference type="EMBL" id="WEK37271.1"/>
    </source>
</evidence>
<dbReference type="PANTHER" id="PTHR32322:SF2">
    <property type="entry name" value="EAMA DOMAIN-CONTAINING PROTEIN"/>
    <property type="match status" value="1"/>
</dbReference>
<feature type="transmembrane region" description="Helical" evidence="6">
    <location>
        <begin position="106"/>
        <end position="126"/>
    </location>
</feature>
<feature type="domain" description="EamA" evidence="7">
    <location>
        <begin position="168"/>
        <end position="304"/>
    </location>
</feature>
<feature type="transmembrane region" description="Helical" evidence="6">
    <location>
        <begin position="82"/>
        <end position="100"/>
    </location>
</feature>
<feature type="transmembrane region" description="Helical" evidence="6">
    <location>
        <begin position="287"/>
        <end position="307"/>
    </location>
</feature>
<organism evidence="8 9">
    <name type="scientific">Candidatus Pseudobacter hemicellulosilyticus</name>
    <dbReference type="NCBI Taxonomy" id="3121375"/>
    <lineage>
        <taxon>Bacteria</taxon>
        <taxon>Pseudomonadati</taxon>
        <taxon>Bacteroidota</taxon>
        <taxon>Chitinophagia</taxon>
        <taxon>Chitinophagales</taxon>
        <taxon>Chitinophagaceae</taxon>
        <taxon>Pseudobacter</taxon>
    </lineage>
</organism>
<dbReference type="SUPFAM" id="SSF103481">
    <property type="entry name" value="Multidrug resistance efflux transporter EmrE"/>
    <property type="match status" value="2"/>
</dbReference>
<evidence type="ECO:0000259" key="7">
    <source>
        <dbReference type="Pfam" id="PF00892"/>
    </source>
</evidence>
<keyword evidence="3 6" id="KW-0812">Transmembrane</keyword>
<dbReference type="InterPro" id="IPR050638">
    <property type="entry name" value="AA-Vitamin_Transporters"/>
</dbReference>
<evidence type="ECO:0000313" key="9">
    <source>
        <dbReference type="Proteomes" id="UP001220610"/>
    </source>
</evidence>
<dbReference type="InterPro" id="IPR000620">
    <property type="entry name" value="EamA_dom"/>
</dbReference>
<keyword evidence="4 6" id="KW-1133">Transmembrane helix</keyword>
<feature type="transmembrane region" description="Helical" evidence="6">
    <location>
        <begin position="234"/>
        <end position="252"/>
    </location>
</feature>
<evidence type="ECO:0000256" key="3">
    <source>
        <dbReference type="ARBA" id="ARBA00022692"/>
    </source>
</evidence>
<proteinExistence type="inferred from homology"/>
<gene>
    <name evidence="8" type="ORF">P0Y53_07140</name>
</gene>
<sequence length="310" mass="34241">MSSLLTDKKPSSFFLNRGTRFKALFALGLVCIFWGTTWIATKQGVLHTPALQVAGLRQFISGLLYIFYFVLKGARWPRGKEWWPVIILALLNFTLTNGLTTWGIQYISAGLGAIISATFPLWIVVINLFSAKTKEPPLAIIGLLLGFAGVCIIFYDHLADLLQPDFRLGILLSLLGAWTWAFGVIYTKKQAASFNPYFSIGLQMLLSGSLTSIIANASGIAIPYQDIPWQTWSAIAYLTCIGSVVTFAAYLYALQRLPTEQMSIYAYINPMVAVLLGALFFEEKLTIFIAIGGLVTLAGVNLINMAFRRK</sequence>
<evidence type="ECO:0000256" key="2">
    <source>
        <dbReference type="ARBA" id="ARBA00007362"/>
    </source>
</evidence>